<keyword evidence="8" id="KW-0472">Membrane</keyword>
<keyword evidence="12" id="KW-1185">Reference proteome</keyword>
<evidence type="ECO:0000256" key="4">
    <source>
        <dbReference type="ARBA" id="ARBA00022741"/>
    </source>
</evidence>
<dbReference type="InterPro" id="IPR050093">
    <property type="entry name" value="ABC_SmlMolc_Importer"/>
</dbReference>
<dbReference type="Pfam" id="PF00005">
    <property type="entry name" value="ABC_tran"/>
    <property type="match status" value="1"/>
</dbReference>
<evidence type="ECO:0000256" key="1">
    <source>
        <dbReference type="ARBA" id="ARBA00022448"/>
    </source>
</evidence>
<dbReference type="InterPro" id="IPR013611">
    <property type="entry name" value="Transp-assoc_OB_typ2"/>
</dbReference>
<dbReference type="KEGG" id="tfr:BR63_11055"/>
<protein>
    <recommendedName>
        <fullName evidence="9">ABC-type quaternary amine transporter</fullName>
        <ecNumber evidence="9">7.6.2.9</ecNumber>
    </recommendedName>
</protein>
<dbReference type="Pfam" id="PF08402">
    <property type="entry name" value="TOBE_2"/>
    <property type="match status" value="1"/>
</dbReference>
<dbReference type="InterPro" id="IPR003439">
    <property type="entry name" value="ABC_transporter-like_ATP-bd"/>
</dbReference>
<dbReference type="InterPro" id="IPR008995">
    <property type="entry name" value="Mo/tungstate-bd_C_term_dom"/>
</dbReference>
<dbReference type="PANTHER" id="PTHR42781">
    <property type="entry name" value="SPERMIDINE/PUTRESCINE IMPORT ATP-BINDING PROTEIN POTA"/>
    <property type="match status" value="1"/>
</dbReference>
<dbReference type="GO" id="GO:0005524">
    <property type="term" value="F:ATP binding"/>
    <property type="evidence" value="ECO:0007669"/>
    <property type="project" value="UniProtKB-KW"/>
</dbReference>
<dbReference type="GO" id="GO:0015408">
    <property type="term" value="F:ABC-type ferric iron transporter activity"/>
    <property type="evidence" value="ECO:0007669"/>
    <property type="project" value="InterPro"/>
</dbReference>
<evidence type="ECO:0000256" key="9">
    <source>
        <dbReference type="ARBA" id="ARBA00066388"/>
    </source>
</evidence>
<dbReference type="InterPro" id="IPR003593">
    <property type="entry name" value="AAA+_ATPase"/>
</dbReference>
<dbReference type="EMBL" id="CP045798">
    <property type="protein sequence ID" value="QNB46800.1"/>
    <property type="molecule type" value="Genomic_DNA"/>
</dbReference>
<evidence type="ECO:0000313" key="12">
    <source>
        <dbReference type="Proteomes" id="UP000515847"/>
    </source>
</evidence>
<evidence type="ECO:0000259" key="10">
    <source>
        <dbReference type="PROSITE" id="PS50893"/>
    </source>
</evidence>
<dbReference type="GO" id="GO:0043190">
    <property type="term" value="C:ATP-binding cassette (ABC) transporter complex"/>
    <property type="evidence" value="ECO:0007669"/>
    <property type="project" value="InterPro"/>
</dbReference>
<dbReference type="PROSITE" id="PS00211">
    <property type="entry name" value="ABC_TRANSPORTER_1"/>
    <property type="match status" value="1"/>
</dbReference>
<keyword evidence="4" id="KW-0547">Nucleotide-binding</keyword>
<dbReference type="InterPro" id="IPR015853">
    <property type="entry name" value="ABC_transpr_FbpC"/>
</dbReference>
<organism evidence="11 12">
    <name type="scientific">Thermanaerosceptrum fracticalcis</name>
    <dbReference type="NCBI Taxonomy" id="1712410"/>
    <lineage>
        <taxon>Bacteria</taxon>
        <taxon>Bacillati</taxon>
        <taxon>Bacillota</taxon>
        <taxon>Clostridia</taxon>
        <taxon>Eubacteriales</taxon>
        <taxon>Peptococcaceae</taxon>
        <taxon>Thermanaerosceptrum</taxon>
    </lineage>
</organism>
<dbReference type="EC" id="7.6.2.9" evidence="9"/>
<dbReference type="PANTHER" id="PTHR42781:SF4">
    <property type="entry name" value="SPERMIDINE_PUTRESCINE IMPORT ATP-BINDING PROTEIN POTA"/>
    <property type="match status" value="1"/>
</dbReference>
<evidence type="ECO:0000256" key="6">
    <source>
        <dbReference type="ARBA" id="ARBA00023004"/>
    </source>
</evidence>
<dbReference type="PROSITE" id="PS50893">
    <property type="entry name" value="ABC_TRANSPORTER_2"/>
    <property type="match status" value="1"/>
</dbReference>
<dbReference type="Gene3D" id="2.40.50.100">
    <property type="match status" value="1"/>
</dbReference>
<keyword evidence="1" id="KW-0813">Transport</keyword>
<dbReference type="OrthoDB" id="9802264at2"/>
<dbReference type="InterPro" id="IPR017871">
    <property type="entry name" value="ABC_transporter-like_CS"/>
</dbReference>
<dbReference type="Gene3D" id="3.40.50.300">
    <property type="entry name" value="P-loop containing nucleotide triphosphate hydrolases"/>
    <property type="match status" value="1"/>
</dbReference>
<accession>A0A7G6E3Z6</accession>
<dbReference type="CDD" id="cd03259">
    <property type="entry name" value="ABC_Carb_Solutes_like"/>
    <property type="match status" value="1"/>
</dbReference>
<evidence type="ECO:0000313" key="11">
    <source>
        <dbReference type="EMBL" id="QNB46800.1"/>
    </source>
</evidence>
<evidence type="ECO:0000256" key="8">
    <source>
        <dbReference type="ARBA" id="ARBA00023136"/>
    </source>
</evidence>
<dbReference type="GO" id="GO:0015418">
    <property type="term" value="F:ABC-type quaternary ammonium compound transporting activity"/>
    <property type="evidence" value="ECO:0007669"/>
    <property type="project" value="UniProtKB-EC"/>
</dbReference>
<dbReference type="SMART" id="SM00382">
    <property type="entry name" value="AAA"/>
    <property type="match status" value="1"/>
</dbReference>
<dbReference type="InterPro" id="IPR027417">
    <property type="entry name" value="P-loop_NTPase"/>
</dbReference>
<evidence type="ECO:0000256" key="3">
    <source>
        <dbReference type="ARBA" id="ARBA00022496"/>
    </source>
</evidence>
<gene>
    <name evidence="11" type="ORF">BR63_11055</name>
</gene>
<dbReference type="AlphaFoldDB" id="A0A7G6E3Z6"/>
<reference evidence="11 12" key="1">
    <citation type="journal article" date="2019" name="Front. Microbiol.">
        <title>Thermoanaerosceptrum fracticalcis gen. nov. sp. nov., a Novel Fumarate-Fermenting Microorganism From a Deep Fractured Carbonate Aquifer of the US Great Basin.</title>
        <authorList>
            <person name="Hamilton-Brehm S.D."/>
            <person name="Stewart L.E."/>
            <person name="Zavarin M."/>
            <person name="Caldwell M."/>
            <person name="Lawson P.A."/>
            <person name="Onstott T.C."/>
            <person name="Grzymski J."/>
            <person name="Neveux I."/>
            <person name="Lollar B.S."/>
            <person name="Russell C.E."/>
            <person name="Moser D.P."/>
        </authorList>
    </citation>
    <scope>NUCLEOTIDE SEQUENCE [LARGE SCALE GENOMIC DNA]</scope>
    <source>
        <strain evidence="11 12">DRI-13</strain>
    </source>
</reference>
<keyword evidence="6" id="KW-0408">Iron</keyword>
<dbReference type="Proteomes" id="UP000515847">
    <property type="component" value="Chromosome"/>
</dbReference>
<dbReference type="SUPFAM" id="SSF52540">
    <property type="entry name" value="P-loop containing nucleoside triphosphate hydrolases"/>
    <property type="match status" value="1"/>
</dbReference>
<keyword evidence="3" id="KW-0410">Iron transport</keyword>
<dbReference type="GO" id="GO:0016887">
    <property type="term" value="F:ATP hydrolysis activity"/>
    <property type="evidence" value="ECO:0007669"/>
    <property type="project" value="InterPro"/>
</dbReference>
<feature type="domain" description="ABC transporter" evidence="10">
    <location>
        <begin position="3"/>
        <end position="235"/>
    </location>
</feature>
<evidence type="ECO:0000256" key="2">
    <source>
        <dbReference type="ARBA" id="ARBA00022475"/>
    </source>
</evidence>
<dbReference type="SUPFAM" id="SSF50331">
    <property type="entry name" value="MOP-like"/>
    <property type="match status" value="1"/>
</dbReference>
<evidence type="ECO:0000256" key="5">
    <source>
        <dbReference type="ARBA" id="ARBA00022840"/>
    </source>
</evidence>
<dbReference type="RefSeq" id="WP_034420186.1">
    <property type="nucleotide sequence ID" value="NZ_CP045798.1"/>
</dbReference>
<sequence>MKVSLNNVTKTYDLKGSPAVNNISFTVEHGEILSLLGPSGCGKTTTLRLLAGFEALDSGFIYFDEKLIASANLTLPPEERNIGMVFQDYALFPHLNVFENITFGIRDKKIKQQECERLLRLINLTGLEKRYPHELSGGQQQRIALARALSTKPSLILMDEPFSNLDTSLKKQMRDEIKRIVKDSGVSAVMVTHDPEDALVMADKIIIMKNGVIEQQGLPHELYKRPATEFVARFLGEANILDISSFKETATGKVVLRPEDICLSKEGIYEGVVEKSQYLGNRVEVALLYQNQTILAKVPNTLVVENGQRISFSINWDSVYFLN</sequence>
<keyword evidence="2" id="KW-1003">Cell membrane</keyword>
<evidence type="ECO:0000256" key="7">
    <source>
        <dbReference type="ARBA" id="ARBA00023065"/>
    </source>
</evidence>
<keyword evidence="7" id="KW-0406">Ion transport</keyword>
<proteinExistence type="predicted"/>
<keyword evidence="5 11" id="KW-0067">ATP-binding</keyword>
<name>A0A7G6E3Z6_THEFR</name>
<dbReference type="FunFam" id="3.40.50.300:FF:000425">
    <property type="entry name" value="Probable ABC transporter, ATP-binding subunit"/>
    <property type="match status" value="1"/>
</dbReference>